<keyword evidence="1" id="KW-0472">Membrane</keyword>
<proteinExistence type="predicted"/>
<dbReference type="EMBL" id="GG666676">
    <property type="protein sequence ID" value="EEN44248.1"/>
    <property type="molecule type" value="Genomic_DNA"/>
</dbReference>
<dbReference type="PANTHER" id="PTHR15759">
    <property type="entry name" value="PANNEXIN"/>
    <property type="match status" value="1"/>
</dbReference>
<evidence type="ECO:0000256" key="1">
    <source>
        <dbReference type="SAM" id="Phobius"/>
    </source>
</evidence>
<name>C3ZT42_BRAFL</name>
<sequence>METIGRLLSTVTTPTDVHLTLRAELWADPMVKILSCWIPIALASFVVGGNILKEASLECFPVHLVSAVTVSANADNVNGSSAVAFVDPRMYSTQLDDFVNVKCGKQTSFDYLVFTMMLVAQSVFMFAPHQVLLSCAMR</sequence>
<keyword evidence="1" id="KW-0812">Transmembrane</keyword>
<keyword evidence="1" id="KW-1133">Transmembrane helix</keyword>
<dbReference type="InterPro" id="IPR039099">
    <property type="entry name" value="Pannexin"/>
</dbReference>
<dbReference type="GO" id="GO:0006812">
    <property type="term" value="P:monoatomic cation transport"/>
    <property type="evidence" value="ECO:0007669"/>
    <property type="project" value="InterPro"/>
</dbReference>
<dbReference type="GO" id="GO:0015267">
    <property type="term" value="F:channel activity"/>
    <property type="evidence" value="ECO:0007669"/>
    <property type="project" value="InterPro"/>
</dbReference>
<evidence type="ECO:0000313" key="2">
    <source>
        <dbReference type="EMBL" id="EEN44248.1"/>
    </source>
</evidence>
<gene>
    <name evidence="2" type="ORF">BRAFLDRAFT_86683</name>
</gene>
<dbReference type="InParanoid" id="C3ZT42"/>
<accession>C3ZT42</accession>
<organism>
    <name type="scientific">Branchiostoma floridae</name>
    <name type="common">Florida lancelet</name>
    <name type="synonym">Amphioxus</name>
    <dbReference type="NCBI Taxonomy" id="7739"/>
    <lineage>
        <taxon>Eukaryota</taxon>
        <taxon>Metazoa</taxon>
        <taxon>Chordata</taxon>
        <taxon>Cephalochordata</taxon>
        <taxon>Leptocardii</taxon>
        <taxon>Amphioxiformes</taxon>
        <taxon>Branchiostomatidae</taxon>
        <taxon>Branchiostoma</taxon>
    </lineage>
</organism>
<protein>
    <submittedName>
        <fullName evidence="2">Uncharacterized protein</fullName>
    </submittedName>
</protein>
<dbReference type="PANTHER" id="PTHR15759:SF6">
    <property type="entry name" value="INNEXIN"/>
    <property type="match status" value="1"/>
</dbReference>
<dbReference type="GO" id="GO:0032732">
    <property type="term" value="P:positive regulation of interleukin-1 production"/>
    <property type="evidence" value="ECO:0007669"/>
    <property type="project" value="InterPro"/>
</dbReference>
<dbReference type="AlphaFoldDB" id="C3ZT42"/>
<feature type="transmembrane region" description="Helical" evidence="1">
    <location>
        <begin position="111"/>
        <end position="133"/>
    </location>
</feature>
<reference evidence="2" key="1">
    <citation type="journal article" date="2008" name="Nature">
        <title>The amphioxus genome and the evolution of the chordate karyotype.</title>
        <authorList>
            <consortium name="US DOE Joint Genome Institute (JGI-PGF)"/>
            <person name="Putnam N.H."/>
            <person name="Butts T."/>
            <person name="Ferrier D.E.K."/>
            <person name="Furlong R.F."/>
            <person name="Hellsten U."/>
            <person name="Kawashima T."/>
            <person name="Robinson-Rechavi M."/>
            <person name="Shoguchi E."/>
            <person name="Terry A."/>
            <person name="Yu J.-K."/>
            <person name="Benito-Gutierrez E.L."/>
            <person name="Dubchak I."/>
            <person name="Garcia-Fernandez J."/>
            <person name="Gibson-Brown J.J."/>
            <person name="Grigoriev I.V."/>
            <person name="Horton A.C."/>
            <person name="de Jong P.J."/>
            <person name="Jurka J."/>
            <person name="Kapitonov V.V."/>
            <person name="Kohara Y."/>
            <person name="Kuroki Y."/>
            <person name="Lindquist E."/>
            <person name="Lucas S."/>
            <person name="Osoegawa K."/>
            <person name="Pennacchio L.A."/>
            <person name="Salamov A.A."/>
            <person name="Satou Y."/>
            <person name="Sauka-Spengler T."/>
            <person name="Schmutz J."/>
            <person name="Shin-I T."/>
            <person name="Toyoda A."/>
            <person name="Bronner-Fraser M."/>
            <person name="Fujiyama A."/>
            <person name="Holland L.Z."/>
            <person name="Holland P.W.H."/>
            <person name="Satoh N."/>
            <person name="Rokhsar D.S."/>
        </authorList>
    </citation>
    <scope>NUCLEOTIDE SEQUENCE [LARGE SCALE GENOMIC DNA]</scope>
    <source>
        <strain evidence="2">S238N-H82</strain>
        <tissue evidence="2">Testes</tissue>
    </source>
</reference>